<evidence type="ECO:0000259" key="2">
    <source>
        <dbReference type="Pfam" id="PF04984"/>
    </source>
</evidence>
<feature type="domain" description="Tail sheath protein Gp18-like" evidence="4">
    <location>
        <begin position="26"/>
        <end position="86"/>
    </location>
</feature>
<name>A0A3N6S710_9GAMM</name>
<dbReference type="InterPro" id="IPR020287">
    <property type="entry name" value="Tail_sheath_C"/>
</dbReference>
<dbReference type="InterPro" id="IPR035089">
    <property type="entry name" value="Phage_sheath_subtilisin"/>
</dbReference>
<comment type="caution">
    <text evidence="5">The sequence shown here is derived from an EMBL/GenBank/DDBJ whole genome shotgun (WGS) entry which is preliminary data.</text>
</comment>
<evidence type="ECO:0000313" key="5">
    <source>
        <dbReference type="EMBL" id="RQM36860.1"/>
    </source>
</evidence>
<keyword evidence="6" id="KW-1185">Reference proteome</keyword>
<dbReference type="OrthoDB" id="9767864at2"/>
<dbReference type="PANTHER" id="PTHR35861:SF1">
    <property type="entry name" value="PHAGE TAIL SHEATH PROTEIN"/>
    <property type="match status" value="1"/>
</dbReference>
<dbReference type="InterPro" id="IPR054564">
    <property type="entry name" value="Gp18_domIII_N"/>
</dbReference>
<dbReference type="Pfam" id="PF22671">
    <property type="entry name" value="Gp18_domIII_N"/>
    <property type="match status" value="1"/>
</dbReference>
<dbReference type="AlphaFoldDB" id="A0A3N6S710"/>
<sequence length="389" mass="41988">MSDYHHGVRVVEINDGTRTISTVSTAIVGLVCTADDADATSFPLNTPVLLTNVLSAIGNAGTKGTLAASLQAIADQSKPVTVVVRVAEGATDAETISNLIGTTDENGQYTGMKALLSAQSQLDVKPRILGVPGLDSLEVATALVSIAQQLRAFCYVSAWNCKTVSEARKYRDNFSQREIMVIWPDFIAWNTTANASETAYATARALGLRAKIDNDTGWHKTLSNVGVNGVTGISAGVFWDLQQTGTDADLLNEACVTTLIRKDGFRFWGNRTCSDDPLFAFENYTRTAQVLADTMADAHMWAVDKPLTPVLVREIIAGINAKFRELINAGYLLGASCWYDETANDTATLKAGKLVIDYDYTPVPPLEDLTLRQRITDTYLANFAASVNS</sequence>
<proteinExistence type="inferred from homology"/>
<dbReference type="RefSeq" id="WP_124234393.1">
    <property type="nucleotide sequence ID" value="NZ_RHHM01000016.1"/>
</dbReference>
<dbReference type="PANTHER" id="PTHR35861">
    <property type="match status" value="1"/>
</dbReference>
<dbReference type="InterPro" id="IPR052042">
    <property type="entry name" value="Tail_sheath_structural"/>
</dbReference>
<protein>
    <submittedName>
        <fullName evidence="5">Phage tail sheath protein</fullName>
    </submittedName>
</protein>
<evidence type="ECO:0000256" key="1">
    <source>
        <dbReference type="ARBA" id="ARBA00008005"/>
    </source>
</evidence>
<dbReference type="Proteomes" id="UP000279457">
    <property type="component" value="Unassembled WGS sequence"/>
</dbReference>
<dbReference type="Pfam" id="PF17482">
    <property type="entry name" value="Phage_sheath_1C"/>
    <property type="match status" value="1"/>
</dbReference>
<comment type="similarity">
    <text evidence="1">Belongs to the myoviridae tail sheath protein family.</text>
</comment>
<evidence type="ECO:0000259" key="4">
    <source>
        <dbReference type="Pfam" id="PF22671"/>
    </source>
</evidence>
<evidence type="ECO:0000259" key="3">
    <source>
        <dbReference type="Pfam" id="PF17482"/>
    </source>
</evidence>
<evidence type="ECO:0000313" key="6">
    <source>
        <dbReference type="Proteomes" id="UP000279457"/>
    </source>
</evidence>
<dbReference type="Pfam" id="PF04984">
    <property type="entry name" value="Phage_sheath_1"/>
    <property type="match status" value="1"/>
</dbReference>
<reference evidence="5 6" key="1">
    <citation type="submission" date="2018-10" db="EMBL/GenBank/DDBJ databases">
        <title>Draft genome sequence for the type isolate of Erwinia psidii, agent causal of bacterial blight in guava (Psidium guajava) and wilt and die-back of Eucalyptus spp.</title>
        <authorList>
            <person name="Hermenegildo P.S."/>
            <person name="Santos S.A."/>
            <person name="Guimaraes L.M.S."/>
            <person name="Vidigal P.M.P."/>
            <person name="Pereira I.C."/>
            <person name="Badel J.L."/>
            <person name="Alfenas-Zerbini P."/>
            <person name="Ferreira M.A.S.V."/>
            <person name="Alfenas A.C."/>
        </authorList>
    </citation>
    <scope>NUCLEOTIDE SEQUENCE [LARGE SCALE GENOMIC DNA]</scope>
    <source>
        <strain evidence="5 6">IBSBF 435</strain>
    </source>
</reference>
<accession>A0A3N6S710</accession>
<organism evidence="5 6">
    <name type="scientific">Erwinia psidii</name>
    <dbReference type="NCBI Taxonomy" id="69224"/>
    <lineage>
        <taxon>Bacteria</taxon>
        <taxon>Pseudomonadati</taxon>
        <taxon>Pseudomonadota</taxon>
        <taxon>Gammaproteobacteria</taxon>
        <taxon>Enterobacterales</taxon>
        <taxon>Erwiniaceae</taxon>
        <taxon>Erwinia</taxon>
    </lineage>
</organism>
<gene>
    <name evidence="5" type="ORF">EB241_18000</name>
</gene>
<feature type="domain" description="Tail sheath protein C-terminal" evidence="3">
    <location>
        <begin position="274"/>
        <end position="376"/>
    </location>
</feature>
<feature type="domain" description="Tail sheath protein subtilisin-like" evidence="2">
    <location>
        <begin position="107"/>
        <end position="273"/>
    </location>
</feature>
<dbReference type="EMBL" id="RHHM01000016">
    <property type="protein sequence ID" value="RQM36860.1"/>
    <property type="molecule type" value="Genomic_DNA"/>
</dbReference>